<organism evidence="1">
    <name type="scientific">Arundo donax</name>
    <name type="common">Giant reed</name>
    <name type="synonym">Donax arundinaceus</name>
    <dbReference type="NCBI Taxonomy" id="35708"/>
    <lineage>
        <taxon>Eukaryota</taxon>
        <taxon>Viridiplantae</taxon>
        <taxon>Streptophyta</taxon>
        <taxon>Embryophyta</taxon>
        <taxon>Tracheophyta</taxon>
        <taxon>Spermatophyta</taxon>
        <taxon>Magnoliopsida</taxon>
        <taxon>Liliopsida</taxon>
        <taxon>Poales</taxon>
        <taxon>Poaceae</taxon>
        <taxon>PACMAD clade</taxon>
        <taxon>Arundinoideae</taxon>
        <taxon>Arundineae</taxon>
        <taxon>Arundo</taxon>
    </lineage>
</organism>
<reference evidence="1" key="2">
    <citation type="journal article" date="2015" name="Data Brief">
        <title>Shoot transcriptome of the giant reed, Arundo donax.</title>
        <authorList>
            <person name="Barrero R.A."/>
            <person name="Guerrero F.D."/>
            <person name="Moolhuijzen P."/>
            <person name="Goolsby J.A."/>
            <person name="Tidwell J."/>
            <person name="Bellgard S.E."/>
            <person name="Bellgard M.I."/>
        </authorList>
    </citation>
    <scope>NUCLEOTIDE SEQUENCE</scope>
    <source>
        <tissue evidence="1">Shoot tissue taken approximately 20 cm above the soil surface</tissue>
    </source>
</reference>
<sequence>MQAKFWISCRNGRRPPPPTTVMGRITARVIQAKG</sequence>
<dbReference type="EMBL" id="GBRH01224167">
    <property type="protein sequence ID" value="JAD73728.1"/>
    <property type="molecule type" value="Transcribed_RNA"/>
</dbReference>
<accession>A0A0A9CGZ2</accession>
<protein>
    <submittedName>
        <fullName evidence="1">Uncharacterized protein</fullName>
    </submittedName>
</protein>
<dbReference type="AlphaFoldDB" id="A0A0A9CGZ2"/>
<name>A0A0A9CGZ2_ARUDO</name>
<proteinExistence type="predicted"/>
<evidence type="ECO:0000313" key="1">
    <source>
        <dbReference type="EMBL" id="JAD73728.1"/>
    </source>
</evidence>
<reference evidence="1" key="1">
    <citation type="submission" date="2014-09" db="EMBL/GenBank/DDBJ databases">
        <authorList>
            <person name="Magalhaes I.L.F."/>
            <person name="Oliveira U."/>
            <person name="Santos F.R."/>
            <person name="Vidigal T.H.D.A."/>
            <person name="Brescovit A.D."/>
            <person name="Santos A.J."/>
        </authorList>
    </citation>
    <scope>NUCLEOTIDE SEQUENCE</scope>
    <source>
        <tissue evidence="1">Shoot tissue taken approximately 20 cm above the soil surface</tissue>
    </source>
</reference>